<keyword evidence="7 14" id="KW-0378">Hydrolase</keyword>
<reference evidence="14" key="1">
    <citation type="submission" date="2021-04" db="EMBL/GenBank/DDBJ databases">
        <title>Genome based classification of Actinospica acidithermotolerans sp. nov., an actinobacterium isolated from an Indonesian hot spring.</title>
        <authorList>
            <person name="Kusuma A.B."/>
            <person name="Putra K.E."/>
            <person name="Nafisah S."/>
            <person name="Loh J."/>
            <person name="Nouioui I."/>
            <person name="Goodfellow M."/>
        </authorList>
    </citation>
    <scope>NUCLEOTIDE SEQUENCE</scope>
    <source>
        <strain evidence="14">CSCA 57</strain>
    </source>
</reference>
<comment type="subcellular location">
    <subcellularLocation>
        <location evidence="2">Cell membrane</location>
        <topology evidence="2">Multi-pass membrane protein</topology>
    </subcellularLocation>
</comment>
<dbReference type="Gene3D" id="3.30.2010.10">
    <property type="entry name" value="Metalloproteases ('zincins'), catalytic domain"/>
    <property type="match status" value="1"/>
</dbReference>
<feature type="domain" description="Peptidase M48" evidence="13">
    <location>
        <begin position="133"/>
        <end position="329"/>
    </location>
</feature>
<evidence type="ECO:0000256" key="8">
    <source>
        <dbReference type="ARBA" id="ARBA00022833"/>
    </source>
</evidence>
<evidence type="ECO:0000256" key="9">
    <source>
        <dbReference type="ARBA" id="ARBA00022989"/>
    </source>
</evidence>
<keyword evidence="11 12" id="KW-0472">Membrane</keyword>
<evidence type="ECO:0000256" key="3">
    <source>
        <dbReference type="ARBA" id="ARBA00022475"/>
    </source>
</evidence>
<dbReference type="CDD" id="cd07328">
    <property type="entry name" value="M48_Ste24p_like"/>
    <property type="match status" value="1"/>
</dbReference>
<dbReference type="RefSeq" id="WP_212530610.1">
    <property type="nucleotide sequence ID" value="NZ_JAGSOG010000126.1"/>
</dbReference>
<comment type="caution">
    <text evidence="14">The sequence shown here is derived from an EMBL/GenBank/DDBJ whole genome shotgun (WGS) entry which is preliminary data.</text>
</comment>
<dbReference type="Proteomes" id="UP000675781">
    <property type="component" value="Unassembled WGS sequence"/>
</dbReference>
<evidence type="ECO:0000256" key="12">
    <source>
        <dbReference type="SAM" id="Phobius"/>
    </source>
</evidence>
<accession>A0A941ETC6</accession>
<name>A0A941ETC6_9ACTN</name>
<evidence type="ECO:0000256" key="10">
    <source>
        <dbReference type="ARBA" id="ARBA00023049"/>
    </source>
</evidence>
<sequence length="521" mass="56085">MIVLKIGVRATAAVTLLIGFYALGIALLVAVVGLDGLMLDSSVPLFLLLGLPFTAAVSVLVGRVFRATLVLRGREMTGVEVLESEQPAIWSAVREAAAAAGTAPPDFLWIDSRLNAAVFEETRWLGLRAGSRHLVIGAPMLIALSPARLDAVLAHEFGHFAHHDTRLLPVIMRGRSGLASALQTAGFFTTTSVTSGRWLLYLQTLIVGIIRAYAVRFLKVTQKISRAQEYAADRISAELCGRDTAACVIAEIPAYHTAYRYFRTRFADAAKGLGLVPQPEALFAGFGHMLGEPRWQGVVEAERRSPSAQKLTPFDSHPPIPDRVSALRALPDDGRIQDASPARAVDLLDGAQTLLSAVARREPDHAEHRPVDWDTLVDAVARVRTRQDAGPLVDALYLIKGAPPTMADFFDQVETAGMEAVLYRLLTPAQTQYTRSTPSVALQIGANALAPALRAWITVELAEVGLVRWRHSWSTVVIRDPEAVPEQIGAALDALLDAEPTQAGPAAAALRTTLKNAGVPV</sequence>
<evidence type="ECO:0000256" key="4">
    <source>
        <dbReference type="ARBA" id="ARBA00022670"/>
    </source>
</evidence>
<gene>
    <name evidence="14" type="ORF">KDL01_22770</name>
</gene>
<evidence type="ECO:0000256" key="6">
    <source>
        <dbReference type="ARBA" id="ARBA00022723"/>
    </source>
</evidence>
<dbReference type="InterPro" id="IPR001915">
    <property type="entry name" value="Peptidase_M48"/>
</dbReference>
<proteinExistence type="predicted"/>
<evidence type="ECO:0000313" key="14">
    <source>
        <dbReference type="EMBL" id="MBR7836118.1"/>
    </source>
</evidence>
<keyword evidence="8" id="KW-0862">Zinc</keyword>
<feature type="transmembrane region" description="Helical" evidence="12">
    <location>
        <begin position="12"/>
        <end position="33"/>
    </location>
</feature>
<evidence type="ECO:0000256" key="11">
    <source>
        <dbReference type="ARBA" id="ARBA00023136"/>
    </source>
</evidence>
<dbReference type="GO" id="GO:0046872">
    <property type="term" value="F:metal ion binding"/>
    <property type="evidence" value="ECO:0007669"/>
    <property type="project" value="UniProtKB-KW"/>
</dbReference>
<evidence type="ECO:0000259" key="13">
    <source>
        <dbReference type="Pfam" id="PF01435"/>
    </source>
</evidence>
<feature type="transmembrane region" description="Helical" evidence="12">
    <location>
        <begin position="45"/>
        <end position="65"/>
    </location>
</feature>
<evidence type="ECO:0000256" key="7">
    <source>
        <dbReference type="ARBA" id="ARBA00022801"/>
    </source>
</evidence>
<dbReference type="GO" id="GO:0005886">
    <property type="term" value="C:plasma membrane"/>
    <property type="evidence" value="ECO:0007669"/>
    <property type="project" value="UniProtKB-SubCell"/>
</dbReference>
<keyword evidence="9 12" id="KW-1133">Transmembrane helix</keyword>
<protein>
    <submittedName>
        <fullName evidence="14">M48 family metalloprotease</fullName>
        <ecNumber evidence="14">3.4.24.-</ecNumber>
    </submittedName>
</protein>
<dbReference type="InterPro" id="IPR050083">
    <property type="entry name" value="HtpX_protease"/>
</dbReference>
<dbReference type="PANTHER" id="PTHR43221:SF1">
    <property type="entry name" value="PROTEASE HTPX"/>
    <property type="match status" value="1"/>
</dbReference>
<dbReference type="PANTHER" id="PTHR43221">
    <property type="entry name" value="PROTEASE HTPX"/>
    <property type="match status" value="1"/>
</dbReference>
<dbReference type="EMBL" id="JAGSOG010000126">
    <property type="protein sequence ID" value="MBR7836118.1"/>
    <property type="molecule type" value="Genomic_DNA"/>
</dbReference>
<evidence type="ECO:0000256" key="5">
    <source>
        <dbReference type="ARBA" id="ARBA00022692"/>
    </source>
</evidence>
<dbReference type="EC" id="3.4.24.-" evidence="14"/>
<dbReference type="AlphaFoldDB" id="A0A941ETC6"/>
<evidence type="ECO:0000256" key="1">
    <source>
        <dbReference type="ARBA" id="ARBA00001947"/>
    </source>
</evidence>
<dbReference type="GO" id="GO:0006508">
    <property type="term" value="P:proteolysis"/>
    <property type="evidence" value="ECO:0007669"/>
    <property type="project" value="UniProtKB-KW"/>
</dbReference>
<keyword evidence="15" id="KW-1185">Reference proteome</keyword>
<dbReference type="Pfam" id="PF01435">
    <property type="entry name" value="Peptidase_M48"/>
    <property type="match status" value="1"/>
</dbReference>
<feature type="transmembrane region" description="Helical" evidence="12">
    <location>
        <begin position="198"/>
        <end position="218"/>
    </location>
</feature>
<evidence type="ECO:0000256" key="2">
    <source>
        <dbReference type="ARBA" id="ARBA00004651"/>
    </source>
</evidence>
<comment type="cofactor">
    <cofactor evidence="1">
        <name>Zn(2+)</name>
        <dbReference type="ChEBI" id="CHEBI:29105"/>
    </cofactor>
</comment>
<keyword evidence="6" id="KW-0479">Metal-binding</keyword>
<keyword evidence="10 14" id="KW-0482">Metalloprotease</keyword>
<dbReference type="GO" id="GO:0004222">
    <property type="term" value="F:metalloendopeptidase activity"/>
    <property type="evidence" value="ECO:0007669"/>
    <property type="project" value="InterPro"/>
</dbReference>
<keyword evidence="4" id="KW-0645">Protease</keyword>
<keyword evidence="5 12" id="KW-0812">Transmembrane</keyword>
<keyword evidence="3" id="KW-1003">Cell membrane</keyword>
<evidence type="ECO:0000313" key="15">
    <source>
        <dbReference type="Proteomes" id="UP000675781"/>
    </source>
</evidence>
<organism evidence="14 15">
    <name type="scientific">Actinospica durhamensis</name>
    <dbReference type="NCBI Taxonomy" id="1508375"/>
    <lineage>
        <taxon>Bacteria</taxon>
        <taxon>Bacillati</taxon>
        <taxon>Actinomycetota</taxon>
        <taxon>Actinomycetes</taxon>
        <taxon>Catenulisporales</taxon>
        <taxon>Actinospicaceae</taxon>
        <taxon>Actinospica</taxon>
    </lineage>
</organism>